<name>X1QUZ0_9ZZZZ</name>
<feature type="non-terminal residue" evidence="1">
    <location>
        <position position="1"/>
    </location>
</feature>
<evidence type="ECO:0000313" key="1">
    <source>
        <dbReference type="EMBL" id="GAI47094.1"/>
    </source>
</evidence>
<comment type="caution">
    <text evidence="1">The sequence shown here is derived from an EMBL/GenBank/DDBJ whole genome shotgun (WGS) entry which is preliminary data.</text>
</comment>
<proteinExistence type="predicted"/>
<reference evidence="1" key="1">
    <citation type="journal article" date="2014" name="Front. Microbiol.">
        <title>High frequency of phylogenetically diverse reductive dehalogenase-homologous genes in deep subseafloor sedimentary metagenomes.</title>
        <authorList>
            <person name="Kawai M."/>
            <person name="Futagami T."/>
            <person name="Toyoda A."/>
            <person name="Takaki Y."/>
            <person name="Nishi S."/>
            <person name="Hori S."/>
            <person name="Arai W."/>
            <person name="Tsubouchi T."/>
            <person name="Morono Y."/>
            <person name="Uchiyama I."/>
            <person name="Ito T."/>
            <person name="Fujiyama A."/>
            <person name="Inagaki F."/>
            <person name="Takami H."/>
        </authorList>
    </citation>
    <scope>NUCLEOTIDE SEQUENCE</scope>
    <source>
        <strain evidence="1">Expedition CK06-06</strain>
    </source>
</reference>
<dbReference type="EMBL" id="BARV01040948">
    <property type="protein sequence ID" value="GAI47094.1"/>
    <property type="molecule type" value="Genomic_DNA"/>
</dbReference>
<gene>
    <name evidence="1" type="ORF">S06H3_62204</name>
</gene>
<accession>X1QUZ0</accession>
<organism evidence="1">
    <name type="scientific">marine sediment metagenome</name>
    <dbReference type="NCBI Taxonomy" id="412755"/>
    <lineage>
        <taxon>unclassified sequences</taxon>
        <taxon>metagenomes</taxon>
        <taxon>ecological metagenomes</taxon>
    </lineage>
</organism>
<sequence>EIIRVLNAVEKSPFFRRIKMLGIVEKEAPPEIKAKMTISQAFLIDYLVNTIKPDAMRSPTYPPIFLYYYQNKGKHTAIIRFILNYFQAIRKKRESDWDNPSESIICNSIGIGALIRVMHFIFVKMFSDKFEGDPHRIQGIDVASLMDQLSGLEEVDF</sequence>
<feature type="non-terminal residue" evidence="1">
    <location>
        <position position="157"/>
    </location>
</feature>
<dbReference type="AlphaFoldDB" id="X1QUZ0"/>
<protein>
    <submittedName>
        <fullName evidence="1">Uncharacterized protein</fullName>
    </submittedName>
</protein>